<protein>
    <submittedName>
        <fullName evidence="1">Uncharacterized protein</fullName>
    </submittedName>
</protein>
<organism evidence="1 2">
    <name type="scientific">Solitalea canadensis (strain ATCC 29591 / DSM 3403 / JCM 21819 / LMG 8368 / NBRC 15130 / NCIMB 12057 / USAM 9D)</name>
    <name type="common">Flexibacter canadensis</name>
    <dbReference type="NCBI Taxonomy" id="929556"/>
    <lineage>
        <taxon>Bacteria</taxon>
        <taxon>Pseudomonadati</taxon>
        <taxon>Bacteroidota</taxon>
        <taxon>Sphingobacteriia</taxon>
        <taxon>Sphingobacteriales</taxon>
        <taxon>Sphingobacteriaceae</taxon>
        <taxon>Solitalea</taxon>
    </lineage>
</organism>
<proteinExistence type="predicted"/>
<dbReference type="STRING" id="929556.Solca_1129"/>
<dbReference type="Gene3D" id="2.10.109.10">
    <property type="entry name" value="Umud Fragment, subunit A"/>
    <property type="match status" value="1"/>
</dbReference>
<keyword evidence="2" id="KW-1185">Reference proteome</keyword>
<gene>
    <name evidence="1" type="ordered locus">Solca_1129</name>
</gene>
<dbReference type="Proteomes" id="UP000007590">
    <property type="component" value="Chromosome"/>
</dbReference>
<dbReference type="KEGG" id="scn:Solca_1129"/>
<name>H8KQ66_SOLCM</name>
<dbReference type="OrthoDB" id="3831186at2"/>
<dbReference type="eggNOG" id="COG2932">
    <property type="taxonomic scope" value="Bacteria"/>
</dbReference>
<dbReference type="HOGENOM" id="CLU_074799_2_1_10"/>
<accession>H8KQ66</accession>
<sequence length="245" mass="28437">MKNIVYQGEKFKRYLERNRIPKTKAAKDLKISRQSLYQWFESNELERSTVNKILTTYNETEEKIFGIISSTLNSTQKTYNIELVDKGNTFINIGNNQYLVIIPLIEGSEHKTYPQKFTDEKYLSELPKHALVVNQLNDQRFTAFSVIGNSMDDGSKESITEGDIVTGREIQQSLWTSRFHIHKFKDYIIVHKERILIKRIIAHDVDAGIITCKSLSPDKNIYPDFDIKLEEVSQIFNVVSVTNPR</sequence>
<reference evidence="1" key="1">
    <citation type="submission" date="2012-02" db="EMBL/GenBank/DDBJ databases">
        <title>The complete genome of Solitalea canadensis DSM 3403.</title>
        <authorList>
            <consortium name="US DOE Joint Genome Institute (JGI-PGF)"/>
            <person name="Lucas S."/>
            <person name="Copeland A."/>
            <person name="Lapidus A."/>
            <person name="Glavina del Rio T."/>
            <person name="Dalin E."/>
            <person name="Tice H."/>
            <person name="Bruce D."/>
            <person name="Goodwin L."/>
            <person name="Pitluck S."/>
            <person name="Peters L."/>
            <person name="Ovchinnikova G."/>
            <person name="Lu M."/>
            <person name="Kyrpides N."/>
            <person name="Mavromatis K."/>
            <person name="Ivanova N."/>
            <person name="Brettin T."/>
            <person name="Detter J.C."/>
            <person name="Han C."/>
            <person name="Larimer F."/>
            <person name="Land M."/>
            <person name="Hauser L."/>
            <person name="Markowitz V."/>
            <person name="Cheng J.-F."/>
            <person name="Hugenholtz P."/>
            <person name="Woyke T."/>
            <person name="Wu D."/>
            <person name="Spring S."/>
            <person name="Schroeder M."/>
            <person name="Kopitz M."/>
            <person name="Brambilla E."/>
            <person name="Klenk H.-P."/>
            <person name="Eisen J.A."/>
        </authorList>
    </citation>
    <scope>NUCLEOTIDE SEQUENCE</scope>
    <source>
        <strain evidence="1">DSM 3403</strain>
    </source>
</reference>
<evidence type="ECO:0000313" key="1">
    <source>
        <dbReference type="EMBL" id="AFD06234.1"/>
    </source>
</evidence>
<dbReference type="RefSeq" id="WP_014679461.1">
    <property type="nucleotide sequence ID" value="NC_017770.1"/>
</dbReference>
<dbReference type="EMBL" id="CP003349">
    <property type="protein sequence ID" value="AFD06234.1"/>
    <property type="molecule type" value="Genomic_DNA"/>
</dbReference>
<evidence type="ECO:0000313" key="2">
    <source>
        <dbReference type="Proteomes" id="UP000007590"/>
    </source>
</evidence>
<dbReference type="AlphaFoldDB" id="H8KQ66"/>